<keyword evidence="2" id="KW-1185">Reference proteome</keyword>
<organism evidence="1 2">
    <name type="scientific">Endocarpon pusillum</name>
    <dbReference type="NCBI Taxonomy" id="364733"/>
    <lineage>
        <taxon>Eukaryota</taxon>
        <taxon>Fungi</taxon>
        <taxon>Dikarya</taxon>
        <taxon>Ascomycota</taxon>
        <taxon>Pezizomycotina</taxon>
        <taxon>Eurotiomycetes</taxon>
        <taxon>Chaetothyriomycetidae</taxon>
        <taxon>Verrucariales</taxon>
        <taxon>Verrucariaceae</taxon>
        <taxon>Endocarpon</taxon>
    </lineage>
</organism>
<protein>
    <submittedName>
        <fullName evidence="1">Uncharacterized protein</fullName>
    </submittedName>
</protein>
<gene>
    <name evidence="1" type="ORF">GJ744_009312</name>
</gene>
<evidence type="ECO:0000313" key="1">
    <source>
        <dbReference type="EMBL" id="KAF7508321.1"/>
    </source>
</evidence>
<comment type="caution">
    <text evidence="1">The sequence shown here is derived from an EMBL/GenBank/DDBJ whole genome shotgun (WGS) entry which is preliminary data.</text>
</comment>
<accession>A0A8H7AJM2</accession>
<dbReference type="AlphaFoldDB" id="A0A8H7AJM2"/>
<dbReference type="EMBL" id="JAACFV010000055">
    <property type="protein sequence ID" value="KAF7508321.1"/>
    <property type="molecule type" value="Genomic_DNA"/>
</dbReference>
<dbReference type="Proteomes" id="UP000606974">
    <property type="component" value="Unassembled WGS sequence"/>
</dbReference>
<evidence type="ECO:0000313" key="2">
    <source>
        <dbReference type="Proteomes" id="UP000606974"/>
    </source>
</evidence>
<sequence length="75" mass="8589">MLSINAGTFNCKVQEYTKLPTSIDVNWLRLNGFPWETYWREGYRCPGLPSVHHSLGKLGEFTACVNTVYFIFQAA</sequence>
<name>A0A8H7AJM2_9EURO</name>
<proteinExistence type="predicted"/>
<reference evidence="1" key="1">
    <citation type="submission" date="2020-02" db="EMBL/GenBank/DDBJ databases">
        <authorList>
            <person name="Palmer J.M."/>
        </authorList>
    </citation>
    <scope>NUCLEOTIDE SEQUENCE</scope>
    <source>
        <strain evidence="1">EPUS1.4</strain>
        <tissue evidence="1">Thallus</tissue>
    </source>
</reference>